<accession>A0A9P1IN56</accession>
<gene>
    <name evidence="2" type="ORF">CAMP_LOCUS10313</name>
</gene>
<evidence type="ECO:0000313" key="3">
    <source>
        <dbReference type="Proteomes" id="UP001152747"/>
    </source>
</evidence>
<feature type="coiled-coil region" evidence="1">
    <location>
        <begin position="148"/>
        <end position="175"/>
    </location>
</feature>
<sequence>MDEFLNDVIEIIREDQNVLPNNNNNQETLCTDEYDDYLSKTDPNLNEPDFTKGINESDDVLPVEPMKITPNNCNDRKYSISDDFGGMDLTYNNENVPEDELGVEISPEPRNINERKGRTSKFEMRKLSDAQKIEMIKSRQRSATNRSYEKKKTKLLQINENLMKLRGNVEEKKVKMRDVDMNLNNSLVMIRERIGKEMPEVWRDLKYYKMNYEKCLRDIEDDENIMDLERDLKNAERRFLEAMGDFELKIKNQNTYGSKKCRTKSKKDEAESLLNIKKLELEFEATSKYLENLDIVKNQVFNDFSEVRNLMNLTEMYNLNPEIREIFEDLLSFYNLPNPAPI</sequence>
<name>A0A9P1IN56_9PELO</name>
<proteinExistence type="predicted"/>
<dbReference type="AlphaFoldDB" id="A0A9P1IN56"/>
<keyword evidence="3" id="KW-1185">Reference proteome</keyword>
<evidence type="ECO:0000256" key="1">
    <source>
        <dbReference type="SAM" id="Coils"/>
    </source>
</evidence>
<dbReference type="Proteomes" id="UP001152747">
    <property type="component" value="Unassembled WGS sequence"/>
</dbReference>
<reference evidence="2" key="1">
    <citation type="submission" date="2022-11" db="EMBL/GenBank/DDBJ databases">
        <authorList>
            <person name="Kikuchi T."/>
        </authorList>
    </citation>
    <scope>NUCLEOTIDE SEQUENCE</scope>
    <source>
        <strain evidence="2">PS1010</strain>
    </source>
</reference>
<keyword evidence="1" id="KW-0175">Coiled coil</keyword>
<comment type="caution">
    <text evidence="2">The sequence shown here is derived from an EMBL/GenBank/DDBJ whole genome shotgun (WGS) entry which is preliminary data.</text>
</comment>
<evidence type="ECO:0000313" key="2">
    <source>
        <dbReference type="EMBL" id="CAI5447676.1"/>
    </source>
</evidence>
<organism evidence="2 3">
    <name type="scientific">Caenorhabditis angaria</name>
    <dbReference type="NCBI Taxonomy" id="860376"/>
    <lineage>
        <taxon>Eukaryota</taxon>
        <taxon>Metazoa</taxon>
        <taxon>Ecdysozoa</taxon>
        <taxon>Nematoda</taxon>
        <taxon>Chromadorea</taxon>
        <taxon>Rhabditida</taxon>
        <taxon>Rhabditina</taxon>
        <taxon>Rhabditomorpha</taxon>
        <taxon>Rhabditoidea</taxon>
        <taxon>Rhabditidae</taxon>
        <taxon>Peloderinae</taxon>
        <taxon>Caenorhabditis</taxon>
    </lineage>
</organism>
<dbReference type="EMBL" id="CANHGI010000004">
    <property type="protein sequence ID" value="CAI5447676.1"/>
    <property type="molecule type" value="Genomic_DNA"/>
</dbReference>
<protein>
    <submittedName>
        <fullName evidence="2">Uncharacterized protein</fullName>
    </submittedName>
</protein>